<evidence type="ECO:0000313" key="12">
    <source>
        <dbReference type="EMBL" id="SDK04883.1"/>
    </source>
</evidence>
<dbReference type="Pfam" id="PF13426">
    <property type="entry name" value="PAS_9"/>
    <property type="match status" value="2"/>
</dbReference>
<dbReference type="InterPro" id="IPR003661">
    <property type="entry name" value="HisK_dim/P_dom"/>
</dbReference>
<dbReference type="SMART" id="SM00387">
    <property type="entry name" value="HATPase_c"/>
    <property type="match status" value="1"/>
</dbReference>
<reference evidence="12 13" key="1">
    <citation type="submission" date="2016-10" db="EMBL/GenBank/DDBJ databases">
        <authorList>
            <person name="de Groot N.N."/>
        </authorList>
    </citation>
    <scope>NUCLEOTIDE SEQUENCE [LARGE SCALE GENOMIC DNA]</scope>
    <source>
        <strain evidence="12 13">DSM 18346</strain>
    </source>
</reference>
<protein>
    <recommendedName>
        <fullName evidence="2">histidine kinase</fullName>
        <ecNumber evidence="2">2.7.13.3</ecNumber>
    </recommendedName>
</protein>
<dbReference type="Proteomes" id="UP000198718">
    <property type="component" value="Unassembled WGS sequence"/>
</dbReference>
<keyword evidence="9" id="KW-0175">Coiled coil</keyword>
<evidence type="ECO:0000313" key="13">
    <source>
        <dbReference type="Proteomes" id="UP000198718"/>
    </source>
</evidence>
<dbReference type="InterPro" id="IPR029016">
    <property type="entry name" value="GAF-like_dom_sf"/>
</dbReference>
<dbReference type="SUPFAM" id="SSF47384">
    <property type="entry name" value="Homodimeric domain of signal transducing histidine kinase"/>
    <property type="match status" value="1"/>
</dbReference>
<keyword evidence="8" id="KW-0902">Two-component regulatory system</keyword>
<keyword evidence="5" id="KW-0547">Nucleotide-binding</keyword>
<dbReference type="EMBL" id="FNFP01000001">
    <property type="protein sequence ID" value="SDK04883.1"/>
    <property type="molecule type" value="Genomic_DNA"/>
</dbReference>
<evidence type="ECO:0000256" key="8">
    <source>
        <dbReference type="ARBA" id="ARBA00023012"/>
    </source>
</evidence>
<dbReference type="OrthoDB" id="9813394at2"/>
<comment type="catalytic activity">
    <reaction evidence="1">
        <text>ATP + protein L-histidine = ADP + protein N-phospho-L-histidine.</text>
        <dbReference type="EC" id="2.7.13.3"/>
    </reaction>
</comment>
<dbReference type="FunFam" id="3.30.565.10:FF:000037">
    <property type="entry name" value="Hybrid sensor histidine kinase/response regulator"/>
    <property type="match status" value="1"/>
</dbReference>
<keyword evidence="7" id="KW-0067">ATP-binding</keyword>
<dbReference type="CDD" id="cd00075">
    <property type="entry name" value="HATPase"/>
    <property type="match status" value="1"/>
</dbReference>
<evidence type="ECO:0000256" key="1">
    <source>
        <dbReference type="ARBA" id="ARBA00000085"/>
    </source>
</evidence>
<evidence type="ECO:0000256" key="9">
    <source>
        <dbReference type="SAM" id="Coils"/>
    </source>
</evidence>
<organism evidence="12 13">
    <name type="scientific">Natronincola ferrireducens</name>
    <dbReference type="NCBI Taxonomy" id="393762"/>
    <lineage>
        <taxon>Bacteria</taxon>
        <taxon>Bacillati</taxon>
        <taxon>Bacillota</taxon>
        <taxon>Clostridia</taxon>
        <taxon>Peptostreptococcales</taxon>
        <taxon>Natronincolaceae</taxon>
        <taxon>Natronincola</taxon>
    </lineage>
</organism>
<dbReference type="Gene3D" id="1.10.287.130">
    <property type="match status" value="1"/>
</dbReference>
<keyword evidence="4" id="KW-0808">Transferase</keyword>
<feature type="coiled-coil region" evidence="9">
    <location>
        <begin position="202"/>
        <end position="229"/>
    </location>
</feature>
<dbReference type="AlphaFoldDB" id="A0A1G8YQ34"/>
<dbReference type="Gene3D" id="3.30.450.20">
    <property type="entry name" value="PAS domain"/>
    <property type="match status" value="3"/>
</dbReference>
<name>A0A1G8YQ34_9FIRM</name>
<feature type="domain" description="Histidine kinase" evidence="10">
    <location>
        <begin position="644"/>
        <end position="864"/>
    </location>
</feature>
<evidence type="ECO:0000259" key="11">
    <source>
        <dbReference type="PROSITE" id="PS50113"/>
    </source>
</evidence>
<dbReference type="PROSITE" id="PS50109">
    <property type="entry name" value="HIS_KIN"/>
    <property type="match status" value="1"/>
</dbReference>
<dbReference type="InterPro" id="IPR003594">
    <property type="entry name" value="HATPase_dom"/>
</dbReference>
<dbReference type="Pfam" id="PF00512">
    <property type="entry name" value="HisKA"/>
    <property type="match status" value="1"/>
</dbReference>
<dbReference type="InterPro" id="IPR005467">
    <property type="entry name" value="His_kinase_dom"/>
</dbReference>
<evidence type="ECO:0000256" key="6">
    <source>
        <dbReference type="ARBA" id="ARBA00022777"/>
    </source>
</evidence>
<dbReference type="SMART" id="SM00388">
    <property type="entry name" value="HisKA"/>
    <property type="match status" value="1"/>
</dbReference>
<feature type="domain" description="PAC" evidence="11">
    <location>
        <begin position="447"/>
        <end position="499"/>
    </location>
</feature>
<dbReference type="InterPro" id="IPR004358">
    <property type="entry name" value="Sig_transdc_His_kin-like_C"/>
</dbReference>
<dbReference type="SUPFAM" id="SSF55785">
    <property type="entry name" value="PYP-like sensor domain (PAS domain)"/>
    <property type="match status" value="2"/>
</dbReference>
<dbReference type="PANTHER" id="PTHR43547">
    <property type="entry name" value="TWO-COMPONENT HISTIDINE KINASE"/>
    <property type="match status" value="1"/>
</dbReference>
<dbReference type="Gene3D" id="3.30.450.40">
    <property type="match status" value="1"/>
</dbReference>
<evidence type="ECO:0000256" key="4">
    <source>
        <dbReference type="ARBA" id="ARBA00022679"/>
    </source>
</evidence>
<evidence type="ECO:0000259" key="10">
    <source>
        <dbReference type="PROSITE" id="PS50109"/>
    </source>
</evidence>
<dbReference type="STRING" id="393762.SAMN05660472_00612"/>
<dbReference type="InterPro" id="IPR036890">
    <property type="entry name" value="HATPase_C_sf"/>
</dbReference>
<dbReference type="RefSeq" id="WP_090550105.1">
    <property type="nucleotide sequence ID" value="NZ_FNFP01000001.1"/>
</dbReference>
<dbReference type="EC" id="2.7.13.3" evidence="2"/>
<dbReference type="GO" id="GO:0005524">
    <property type="term" value="F:ATP binding"/>
    <property type="evidence" value="ECO:0007669"/>
    <property type="project" value="UniProtKB-KW"/>
</dbReference>
<keyword evidence="6" id="KW-0418">Kinase</keyword>
<dbReference type="InterPro" id="IPR000700">
    <property type="entry name" value="PAS-assoc_C"/>
</dbReference>
<proteinExistence type="predicted"/>
<evidence type="ECO:0000256" key="7">
    <source>
        <dbReference type="ARBA" id="ARBA00022840"/>
    </source>
</evidence>
<evidence type="ECO:0000256" key="3">
    <source>
        <dbReference type="ARBA" id="ARBA00022553"/>
    </source>
</evidence>
<dbReference type="GO" id="GO:0000155">
    <property type="term" value="F:phosphorelay sensor kinase activity"/>
    <property type="evidence" value="ECO:0007669"/>
    <property type="project" value="InterPro"/>
</dbReference>
<dbReference type="InterPro" id="IPR036097">
    <property type="entry name" value="HisK_dim/P_sf"/>
</dbReference>
<dbReference type="Gene3D" id="3.30.565.10">
    <property type="entry name" value="Histidine kinase-like ATPase, C-terminal domain"/>
    <property type="match status" value="1"/>
</dbReference>
<dbReference type="PRINTS" id="PR00344">
    <property type="entry name" value="BCTRLSENSOR"/>
</dbReference>
<dbReference type="InterPro" id="IPR000014">
    <property type="entry name" value="PAS"/>
</dbReference>
<keyword evidence="13" id="KW-1185">Reference proteome</keyword>
<gene>
    <name evidence="12" type="ORF">SAMN05660472_00612</name>
</gene>
<accession>A0A1G8YQ34</accession>
<dbReference type="PANTHER" id="PTHR43547:SF2">
    <property type="entry name" value="HYBRID SIGNAL TRANSDUCTION HISTIDINE KINASE C"/>
    <property type="match status" value="1"/>
</dbReference>
<evidence type="ECO:0000256" key="2">
    <source>
        <dbReference type="ARBA" id="ARBA00012438"/>
    </source>
</evidence>
<dbReference type="InterPro" id="IPR035965">
    <property type="entry name" value="PAS-like_dom_sf"/>
</dbReference>
<dbReference type="PROSITE" id="PS50113">
    <property type="entry name" value="PAC"/>
    <property type="match status" value="1"/>
</dbReference>
<dbReference type="CDD" id="cd00082">
    <property type="entry name" value="HisKA"/>
    <property type="match status" value="1"/>
</dbReference>
<sequence>MDYQCWYEFIEEGKLSIEVEGDIANSWKIARANRVSHTSPYKEEGIDETFINKLTNQHQQTIKLTEEYIEIISKGLERESSKEKFGMLLLNSEGYLLYCCHNFSKEQESFLGLEIGSNWKLQKRGTTAQGITLMENRSAVVKHHQHYQQRYHSYTTAAFPIQNSYGELVCVLGVVSSNSQCCEIMKAMMIMATKAIEKDVLHVTYKKEAKELNKRLNKQNKLYETQTNLLNFILNHTKEMVFIINEEGKYVLLNQWAWKFLKEHQVYTLKDVYEKLEVYDIKGKRIIIEKERMFSIFTSNSMKDYKIMLKDRPSGERYYHLYVKPYYDYHNRRLAVVIIEDITDYMLLDKMKSKYESKALQLENIINTITDGVVIFDYEGKCIKKNPASQEMLTCLKGSEKEGLDTISILCNDTIKQKKCCSMVDEKGKSITIHQYALNKVRERKTFQNEVYTVKSNGKKHFIRLNGSPIFNREGKVERIVVSFHEITKLKEHEAKLKHQKEFIDNVINALGVPVAVLTYPDYTYEFANDTHIELLCRIVGKEINPLKLIGEKVSDILPAVVEHYSDKEMEAILNSPNIPWRKMLSLNTFNGATLYYQIAQTALKNENDNKTRIIIVGMDVTSQVKLRKEGEALTRAKEDYFATISHELRSPVTVIHSVMQLLNSQYYSYKFDDKTKNLLKKAEKNNQRLLRLVNNFLDISRAEAGFMEVNLQEVNLVQHTELIIESILPIGHKKNIDIQFQQQCKTEKIPIDIEKYEGVMLNLLSNAIKFTKEKGEINVCLKEEEDHINIKVKDNGIGIPKVELDKIFDRFYISANNKKRENRGTGIGLSLVKKLMELMEGKIEVFSEEGEGSEFILVFPKKRGKKTVKSRVDSSPQLIEKISLEFSDIQQ</sequence>
<dbReference type="SUPFAM" id="SSF55874">
    <property type="entry name" value="ATPase domain of HSP90 chaperone/DNA topoisomerase II/histidine kinase"/>
    <property type="match status" value="1"/>
</dbReference>
<evidence type="ECO:0000256" key="5">
    <source>
        <dbReference type="ARBA" id="ARBA00022741"/>
    </source>
</evidence>
<keyword evidence="3" id="KW-0597">Phosphoprotein</keyword>
<dbReference type="Pfam" id="PF02518">
    <property type="entry name" value="HATPase_c"/>
    <property type="match status" value="1"/>
</dbReference>